<evidence type="ECO:0000256" key="1">
    <source>
        <dbReference type="SAM" id="Phobius"/>
    </source>
</evidence>
<dbReference type="Proteomes" id="UP000619265">
    <property type="component" value="Unassembled WGS sequence"/>
</dbReference>
<dbReference type="InterPro" id="IPR042099">
    <property type="entry name" value="ANL_N_sf"/>
</dbReference>
<gene>
    <name evidence="3" type="ORF">F2P56_008884</name>
</gene>
<reference evidence="3" key="1">
    <citation type="submission" date="2015-10" db="EMBL/GenBank/DDBJ databases">
        <authorList>
            <person name="Martinez-Garcia P.J."/>
            <person name="Crepeau M.W."/>
            <person name="Puiu D."/>
            <person name="Gonzalez-Ibeas D."/>
            <person name="Whalen J."/>
            <person name="Stevens K."/>
            <person name="Paul R."/>
            <person name="Butterfield T."/>
            <person name="Britton M."/>
            <person name="Reagan R."/>
            <person name="Chakraborty S."/>
            <person name="Walawage S.L."/>
            <person name="Vasquez-Gross H.A."/>
            <person name="Cardeno C."/>
            <person name="Famula R."/>
            <person name="Pratt K."/>
            <person name="Kuruganti S."/>
            <person name="Aradhya M.K."/>
            <person name="Leslie C.A."/>
            <person name="Dandekar A.M."/>
            <person name="Salzberg S.L."/>
            <person name="Wegrzyn J.L."/>
            <person name="Langley C.H."/>
            <person name="Neale D.B."/>
        </authorList>
    </citation>
    <scope>NUCLEOTIDE SEQUENCE</scope>
    <source>
        <tissue evidence="3">Leaves</tissue>
    </source>
</reference>
<evidence type="ECO:0000313" key="4">
    <source>
        <dbReference type="Proteomes" id="UP000619265"/>
    </source>
</evidence>
<dbReference type="PANTHER" id="PTHR43201">
    <property type="entry name" value="ACYL-COA SYNTHETASE"/>
    <property type="match status" value="1"/>
</dbReference>
<organism evidence="3 4">
    <name type="scientific">Juglans regia</name>
    <name type="common">English walnut</name>
    <dbReference type="NCBI Taxonomy" id="51240"/>
    <lineage>
        <taxon>Eukaryota</taxon>
        <taxon>Viridiplantae</taxon>
        <taxon>Streptophyta</taxon>
        <taxon>Embryophyta</taxon>
        <taxon>Tracheophyta</taxon>
        <taxon>Spermatophyta</taxon>
        <taxon>Magnoliopsida</taxon>
        <taxon>eudicotyledons</taxon>
        <taxon>Gunneridae</taxon>
        <taxon>Pentapetalae</taxon>
        <taxon>rosids</taxon>
        <taxon>fabids</taxon>
        <taxon>Fagales</taxon>
        <taxon>Juglandaceae</taxon>
        <taxon>Juglans</taxon>
    </lineage>
</organism>
<evidence type="ECO:0000259" key="2">
    <source>
        <dbReference type="Pfam" id="PF00501"/>
    </source>
</evidence>
<dbReference type="PANTHER" id="PTHR43201:SF32">
    <property type="entry name" value="2-SUCCINYLBENZOATE--COA LIGASE, CHLOROPLASTIC_PEROXISOMAL"/>
    <property type="match status" value="1"/>
</dbReference>
<dbReference type="InterPro" id="IPR000873">
    <property type="entry name" value="AMP-dep_synth/lig_dom"/>
</dbReference>
<accession>A0A833XW21</accession>
<name>A0A833XW21_JUGRE</name>
<proteinExistence type="predicted"/>
<protein>
    <recommendedName>
        <fullName evidence="2">AMP-dependent synthetase/ligase domain-containing protein</fullName>
    </recommendedName>
</protein>
<dbReference type="Gramene" id="Jr04_07680_p1">
    <property type="protein sequence ID" value="cds.Jr04_07680_p1"/>
    <property type="gene ID" value="Jr04_07680"/>
</dbReference>
<feature type="domain" description="AMP-dependent synthetase/ligase" evidence="2">
    <location>
        <begin position="17"/>
        <end position="91"/>
    </location>
</feature>
<dbReference type="AlphaFoldDB" id="A0A833XW21"/>
<dbReference type="EMBL" id="LIHL02000004">
    <property type="protein sequence ID" value="KAF5472144.1"/>
    <property type="molecule type" value="Genomic_DNA"/>
</dbReference>
<sequence length="119" mass="13200">MANYSEGHICQCLRRLATVRRNAVVTISGDRRKTGEQFVEDVLCLAFGLLELGIGAGDVVAISALNSDLYLEWLLAIAFVGGIAAPLNYRWVSTISLILFIYLLCLFLSFLFTILKKLK</sequence>
<dbReference type="Pfam" id="PF00501">
    <property type="entry name" value="AMP-binding"/>
    <property type="match status" value="1"/>
</dbReference>
<keyword evidence="1" id="KW-0472">Membrane</keyword>
<comment type="caution">
    <text evidence="3">The sequence shown here is derived from an EMBL/GenBank/DDBJ whole genome shotgun (WGS) entry which is preliminary data.</text>
</comment>
<keyword evidence="1" id="KW-1133">Transmembrane helix</keyword>
<dbReference type="Gene3D" id="3.40.50.12780">
    <property type="entry name" value="N-terminal domain of ligase-like"/>
    <property type="match status" value="1"/>
</dbReference>
<feature type="transmembrane region" description="Helical" evidence="1">
    <location>
        <begin position="69"/>
        <end position="89"/>
    </location>
</feature>
<feature type="transmembrane region" description="Helical" evidence="1">
    <location>
        <begin position="95"/>
        <end position="115"/>
    </location>
</feature>
<dbReference type="SUPFAM" id="SSF56801">
    <property type="entry name" value="Acetyl-CoA synthetase-like"/>
    <property type="match status" value="1"/>
</dbReference>
<reference evidence="3" key="2">
    <citation type="submission" date="2020-03" db="EMBL/GenBank/DDBJ databases">
        <title>Walnut 2.0.</title>
        <authorList>
            <person name="Marrano A."/>
            <person name="Britton M."/>
            <person name="Zimin A.V."/>
            <person name="Zaini P.A."/>
            <person name="Workman R."/>
            <person name="Puiu D."/>
            <person name="Bianco L."/>
            <person name="Allen B.J."/>
            <person name="Troggio M."/>
            <person name="Leslie C.A."/>
            <person name="Timp W."/>
            <person name="Dendekar A."/>
            <person name="Salzberg S.L."/>
            <person name="Neale D.B."/>
        </authorList>
    </citation>
    <scope>NUCLEOTIDE SEQUENCE</scope>
    <source>
        <tissue evidence="3">Leaves</tissue>
    </source>
</reference>
<evidence type="ECO:0000313" key="3">
    <source>
        <dbReference type="EMBL" id="KAF5472144.1"/>
    </source>
</evidence>
<keyword evidence="1" id="KW-0812">Transmembrane</keyword>